<dbReference type="AlphaFoldDB" id="A0AAD7UNM0"/>
<organism evidence="1 2">
    <name type="scientific">Chrysophaeum taylorii</name>
    <dbReference type="NCBI Taxonomy" id="2483200"/>
    <lineage>
        <taxon>Eukaryota</taxon>
        <taxon>Sar</taxon>
        <taxon>Stramenopiles</taxon>
        <taxon>Ochrophyta</taxon>
        <taxon>Pelagophyceae</taxon>
        <taxon>Pelagomonadales</taxon>
        <taxon>Pelagomonadaceae</taxon>
        <taxon>Chrysophaeum</taxon>
    </lineage>
</organism>
<dbReference type="PANTHER" id="PTHR46104">
    <property type="entry name" value="GENE 9195-RELATED-RELATED"/>
    <property type="match status" value="1"/>
</dbReference>
<dbReference type="InterPro" id="IPR009030">
    <property type="entry name" value="Growth_fac_rcpt_cys_sf"/>
</dbReference>
<dbReference type="EMBL" id="JAQMWT010000029">
    <property type="protein sequence ID" value="KAJ8613418.1"/>
    <property type="molecule type" value="Genomic_DNA"/>
</dbReference>
<evidence type="ECO:0000313" key="2">
    <source>
        <dbReference type="Proteomes" id="UP001230188"/>
    </source>
</evidence>
<comment type="caution">
    <text evidence="1">The sequence shown here is derived from an EMBL/GenBank/DDBJ whole genome shotgun (WGS) entry which is preliminary data.</text>
</comment>
<name>A0AAD7UNM0_9STRA</name>
<accession>A0AAD7UNM0</accession>
<dbReference type="Gene3D" id="2.10.50.10">
    <property type="entry name" value="Tumor Necrosis Factor Receptor, subunit A, domain 2"/>
    <property type="match status" value="1"/>
</dbReference>
<protein>
    <submittedName>
        <fullName evidence="1">Uncharacterized protein</fullName>
    </submittedName>
</protein>
<sequence length="805" mass="83890">MRRRRNWASATARPLRPGVLLYPRLKHVGAKRTGGAEDVGFCWRDLSGRWILSPGTFGNESGLASSDECRCYAGYYCISASTSPTQYECEIGKYSSAGYYCDSYGATKYEECPQGYYCPEGISDYKKYPCPAGTFGAQNLLQTVSECTACTAGNYCEDFGATSPTGDCAAGYYCSEGAFDEEGQYCFDLDIYEADYDPATDSNITDVNVTLISYLVDCGNDGGPCTSGHFCLTGAGYPEPCPLGTYYPYTLNKGSCTICDPGYACDTTGLSTPVTACAEGYFCANQNNGAESATPLCPSPAGNFCNGTKTHTYFVCPRGSYCVVGTGTAQSPCPPGRYGHTNGLKSELECATCPAGKFCPSYGATAPAGNCLAAYYCPEGSISGNGTIEGGISHLCPSGSFCSSGSKAPHLCPVGKFSMATGATDISTCASCLSGRYCNKAGLASPTGEIEAGYYGGRGVTTPRPENTTCPTGHACPRGSSSPIACDAGRYASVEGLAACVTCPAGFYCQQGATEPLVCPKGYVCPQSTENATAYPCPMGYWSNKTQQKDFADCLPIPPGYYATGVGSGALEGLCIAGYYCSGLATSSTPPPGSTFGGKCGAGSACTAGSTTDVLCPGSKYCDGTQVVGNCSAGYYCTRNATSATPLGFGDDNGECPPGHYCERGSITPQSCVPGTYSNSSRNTNAGDCEPCLAGFVPNWFGPWLAMLAWNLLRRGLRPKLIVPGGKDCPKGYYCPSGTKFATEFPCPNSTFSNFTRLHAESQCTPCLSGRFCNTTGLSEPAGYCRPGYFCSVGGILGSPADTVI</sequence>
<dbReference type="SMART" id="SM01411">
    <property type="entry name" value="Ephrin_rec_like"/>
    <property type="match status" value="9"/>
</dbReference>
<dbReference type="Proteomes" id="UP001230188">
    <property type="component" value="Unassembled WGS sequence"/>
</dbReference>
<dbReference type="PANTHER" id="PTHR46104:SF1">
    <property type="entry name" value="GENE 9195-RELATED"/>
    <property type="match status" value="1"/>
</dbReference>
<keyword evidence="2" id="KW-1185">Reference proteome</keyword>
<dbReference type="SUPFAM" id="SSF57184">
    <property type="entry name" value="Growth factor receptor domain"/>
    <property type="match status" value="2"/>
</dbReference>
<gene>
    <name evidence="1" type="ORF">CTAYLR_002283</name>
</gene>
<reference evidence="1" key="1">
    <citation type="submission" date="2023-01" db="EMBL/GenBank/DDBJ databases">
        <title>Metagenome sequencing of chrysophaentin producing Chrysophaeum taylorii.</title>
        <authorList>
            <person name="Davison J."/>
            <person name="Bewley C."/>
        </authorList>
    </citation>
    <scope>NUCLEOTIDE SEQUENCE</scope>
    <source>
        <strain evidence="1">NIES-1699</strain>
    </source>
</reference>
<evidence type="ECO:0000313" key="1">
    <source>
        <dbReference type="EMBL" id="KAJ8613418.1"/>
    </source>
</evidence>
<proteinExistence type="predicted"/>